<dbReference type="PANTHER" id="PTHR37423:SF5">
    <property type="entry name" value="SOLUBLE LYTIC MUREIN TRANSGLYCOSYLASE"/>
    <property type="match status" value="1"/>
</dbReference>
<feature type="coiled-coil region" evidence="3">
    <location>
        <begin position="37"/>
        <end position="64"/>
    </location>
</feature>
<dbReference type="CDD" id="cd13401">
    <property type="entry name" value="Slt70-like"/>
    <property type="match status" value="1"/>
</dbReference>
<evidence type="ECO:0000256" key="3">
    <source>
        <dbReference type="SAM" id="Coils"/>
    </source>
</evidence>
<organism evidence="7 8">
    <name type="scientific">Caviibacterium pharyngocola</name>
    <dbReference type="NCBI Taxonomy" id="28159"/>
    <lineage>
        <taxon>Bacteria</taxon>
        <taxon>Pseudomonadati</taxon>
        <taxon>Pseudomonadota</taxon>
        <taxon>Gammaproteobacteria</taxon>
        <taxon>Pasteurellales</taxon>
        <taxon>Pasteurellaceae</taxon>
        <taxon>Caviibacterium</taxon>
    </lineage>
</organism>
<evidence type="ECO:0000256" key="2">
    <source>
        <dbReference type="ARBA" id="ARBA00022729"/>
    </source>
</evidence>
<dbReference type="OrthoDB" id="92254at2"/>
<dbReference type="AlphaFoldDB" id="A0A2M8RTB0"/>
<gene>
    <name evidence="7" type="ORF">CVP04_10640</name>
</gene>
<keyword evidence="2 4" id="KW-0732">Signal</keyword>
<dbReference type="EMBL" id="PHGZ01000028">
    <property type="protein sequence ID" value="PJG82104.1"/>
    <property type="molecule type" value="Genomic_DNA"/>
</dbReference>
<dbReference type="GO" id="GO:0004553">
    <property type="term" value="F:hydrolase activity, hydrolyzing O-glycosyl compounds"/>
    <property type="evidence" value="ECO:0007669"/>
    <property type="project" value="InterPro"/>
</dbReference>
<proteinExistence type="inferred from homology"/>
<feature type="domain" description="Lytic transglycosylase superhelical linker" evidence="6">
    <location>
        <begin position="466"/>
        <end position="525"/>
    </location>
</feature>
<dbReference type="Pfam" id="PF14718">
    <property type="entry name" value="SLT_L"/>
    <property type="match status" value="1"/>
</dbReference>
<evidence type="ECO:0000256" key="1">
    <source>
        <dbReference type="ARBA" id="ARBA00007734"/>
    </source>
</evidence>
<feature type="chain" id="PRO_5014889550" evidence="4">
    <location>
        <begin position="21"/>
        <end position="699"/>
    </location>
</feature>
<dbReference type="InterPro" id="IPR037061">
    <property type="entry name" value="Lytic_TGlycoase_superhlx_L_sf"/>
</dbReference>
<dbReference type="SUPFAM" id="SSF48435">
    <property type="entry name" value="Bacterial muramidases"/>
    <property type="match status" value="1"/>
</dbReference>
<dbReference type="PANTHER" id="PTHR37423">
    <property type="entry name" value="SOLUBLE LYTIC MUREIN TRANSGLYCOSYLASE-RELATED"/>
    <property type="match status" value="1"/>
</dbReference>
<dbReference type="Proteomes" id="UP000230282">
    <property type="component" value="Unassembled WGS sequence"/>
</dbReference>
<reference evidence="7 8" key="1">
    <citation type="submission" date="2017-11" db="EMBL/GenBank/DDBJ databases">
        <title>Reclassification of Bisgaard taxon 5 as Caviibacterium pharyngocola gen. nov., sp. nov.</title>
        <authorList>
            <person name="Christensen H."/>
        </authorList>
    </citation>
    <scope>NUCLEOTIDE SEQUENCE [LARGE SCALE GENOMIC DNA]</scope>
    <source>
        <strain evidence="7 8">7_3</strain>
    </source>
</reference>
<dbReference type="Gene3D" id="1.10.1240.20">
    <property type="entry name" value="Lytic transglycosylase, superhelical linker domain"/>
    <property type="match status" value="1"/>
</dbReference>
<dbReference type="Pfam" id="PF01464">
    <property type="entry name" value="SLT"/>
    <property type="match status" value="1"/>
</dbReference>
<dbReference type="InterPro" id="IPR008939">
    <property type="entry name" value="Lytic_TGlycosylase_superhlx_U"/>
</dbReference>
<dbReference type="Gene3D" id="1.25.20.10">
    <property type="entry name" value="Bacterial muramidases"/>
    <property type="match status" value="1"/>
</dbReference>
<dbReference type="GO" id="GO:0042597">
    <property type="term" value="C:periplasmic space"/>
    <property type="evidence" value="ECO:0007669"/>
    <property type="project" value="InterPro"/>
</dbReference>
<evidence type="ECO:0000259" key="6">
    <source>
        <dbReference type="Pfam" id="PF14718"/>
    </source>
</evidence>
<feature type="signal peptide" evidence="4">
    <location>
        <begin position="1"/>
        <end position="20"/>
    </location>
</feature>
<comment type="caution">
    <text evidence="7">The sequence shown here is derived from an EMBL/GenBank/DDBJ whole genome shotgun (WGS) entry which is preliminary data.</text>
</comment>
<dbReference type="InterPro" id="IPR023346">
    <property type="entry name" value="Lysozyme-like_dom_sf"/>
</dbReference>
<evidence type="ECO:0000313" key="7">
    <source>
        <dbReference type="EMBL" id="PJG82104.1"/>
    </source>
</evidence>
<dbReference type="InterPro" id="IPR012289">
    <property type="entry name" value="Lytic_TGlycosylase_superhlx_L"/>
</dbReference>
<evidence type="ECO:0000259" key="5">
    <source>
        <dbReference type="Pfam" id="PF01464"/>
    </source>
</evidence>
<dbReference type="Pfam" id="PF00760">
    <property type="entry name" value="Cucumo_coat"/>
    <property type="match status" value="1"/>
</dbReference>
<keyword evidence="8" id="KW-1185">Reference proteome</keyword>
<keyword evidence="3" id="KW-0175">Coiled coil</keyword>
<evidence type="ECO:0000256" key="4">
    <source>
        <dbReference type="SAM" id="SignalP"/>
    </source>
</evidence>
<evidence type="ECO:0000313" key="8">
    <source>
        <dbReference type="Proteomes" id="UP000230282"/>
    </source>
</evidence>
<protein>
    <submittedName>
        <fullName evidence="7">Lytic murein transglycosylase</fullName>
    </submittedName>
</protein>
<dbReference type="RefSeq" id="WP_100297491.1">
    <property type="nucleotide sequence ID" value="NZ_PHGZ01000028.1"/>
</dbReference>
<dbReference type="InterPro" id="IPR008258">
    <property type="entry name" value="Transglycosylase_SLT_dom_1"/>
</dbReference>
<name>A0A2M8RTB0_9PAST</name>
<accession>A0A2M8RTB0</accession>
<feature type="domain" description="Transglycosylase SLT" evidence="5">
    <location>
        <begin position="545"/>
        <end position="651"/>
    </location>
</feature>
<sequence length="699" mass="80513">MKKTGFLLSILCLSSFGVFAADNKTPAKNSAADNKALIAAESALQQAEQQLAALQNTLQTQQKRQAAREIYGKITQLNALSQSSGTKALINELAERIRDYPLAVYVEYRLLNADKTALTLQNINEFQQRYPTFPFTVELKKNWLLQKYKQQDFAEILTNQTDLPKDLTSKCIVLHARIETAKTQQKPTALFTPQVETLLLTADNPPKQCEVLFAPQYGYITAELLKERALSALEKNNIALLAQLEKFAPDAELKNHLNELYQLAKSPQRLRSENSALNLRTLSADNPQDKRILAALMPALIKTYKESELNLDDPFEPLSALAEKFRFSPQQTDAWKSLFLAQFFDSENHKLQQWRDQELVKLKDDKLTERRIRSAIREKTDLTQWLNLLSETAKKKDEWRYWSAKMLQRQGNDAQAESIFRQMQTNARGFYPMLAAQELGIEYKPQMTEFIPNPTEKAIAEIYAEPLARIEELRYFNESTNANREWQALLDQSDTQQKMALARYAEEKNWYDLQVEATIQAKSWDFIRLRLPSAYIDWFDLFLKDKKIDRTFAMAIARQESAWKTQAKSSANARGLMQLLPSTAKLTAQKFQLPYQSENDLFDPFQNIMLGTAHLQELYDKYGNNRLLIAAAYNAGVNRVDSWLSKSNGSQTMAEFAASIPFYETRSYVQNVLAYAYYYQILQGQALQKFTQEEYNRLY</sequence>
<dbReference type="Gene3D" id="1.10.530.10">
    <property type="match status" value="1"/>
</dbReference>
<dbReference type="SUPFAM" id="SSF53955">
    <property type="entry name" value="Lysozyme-like"/>
    <property type="match status" value="1"/>
</dbReference>
<comment type="similarity">
    <text evidence="1">Belongs to the transglycosylase Slt family.</text>
</comment>